<proteinExistence type="predicted"/>
<sequence length="172" mass="19352">MSPTDLSEKSTTDNFTQSHNPSRKLLKQVTSNLFDCPNDEALVHCISGDCCMGASIAVLFKQKFGDVSKLLKQRKVSGQCAVLLRESRFIYYLVYANCTRFDLSCFLSDYVGLCDQNLYKHVSCSSIVCGLDQLEWTKVAKILEQVFIGTGIIITIYSLPWTAQKENVRKTN</sequence>
<dbReference type="Ensembl" id="ENSAPET00000034849.1">
    <property type="protein sequence ID" value="ENSAPEP00000033963.1"/>
    <property type="gene ID" value="ENSAPEG00000024122.1"/>
</dbReference>
<dbReference type="PANTHER" id="PTHR12521:SF0">
    <property type="entry name" value="ADP-RIBOSE GLYCOHYDROLASE OARD1"/>
    <property type="match status" value="1"/>
</dbReference>
<organism evidence="1 2">
    <name type="scientific">Amphiprion percula</name>
    <name type="common">Orange clownfish</name>
    <name type="synonym">Lutjanus percula</name>
    <dbReference type="NCBI Taxonomy" id="161767"/>
    <lineage>
        <taxon>Eukaryota</taxon>
        <taxon>Metazoa</taxon>
        <taxon>Chordata</taxon>
        <taxon>Craniata</taxon>
        <taxon>Vertebrata</taxon>
        <taxon>Euteleostomi</taxon>
        <taxon>Actinopterygii</taxon>
        <taxon>Neopterygii</taxon>
        <taxon>Teleostei</taxon>
        <taxon>Neoteleostei</taxon>
        <taxon>Acanthomorphata</taxon>
        <taxon>Ovalentaria</taxon>
        <taxon>Pomacentridae</taxon>
        <taxon>Amphiprion</taxon>
    </lineage>
</organism>
<dbReference type="AlphaFoldDB" id="A0A3P8UEH5"/>
<dbReference type="SUPFAM" id="SSF52949">
    <property type="entry name" value="Macro domain-like"/>
    <property type="match status" value="1"/>
</dbReference>
<dbReference type="InterPro" id="IPR043472">
    <property type="entry name" value="Macro_dom-like"/>
</dbReference>
<reference evidence="1" key="2">
    <citation type="submission" date="2025-08" db="UniProtKB">
        <authorList>
            <consortium name="Ensembl"/>
        </authorList>
    </citation>
    <scope>IDENTIFICATION</scope>
</reference>
<reference evidence="1" key="3">
    <citation type="submission" date="2025-09" db="UniProtKB">
        <authorList>
            <consortium name="Ensembl"/>
        </authorList>
    </citation>
    <scope>IDENTIFICATION</scope>
</reference>
<reference evidence="1 2" key="1">
    <citation type="submission" date="2018-03" db="EMBL/GenBank/DDBJ databases">
        <title>Finding Nemo's genes: A chromosome-scale reference assembly of the genome of the orange clownfish Amphiprion percula.</title>
        <authorList>
            <person name="Lehmann R."/>
        </authorList>
    </citation>
    <scope>NUCLEOTIDE SEQUENCE</scope>
</reference>
<dbReference type="GO" id="GO:0140291">
    <property type="term" value="P:peptidyl-glutamate ADP-deribosylation"/>
    <property type="evidence" value="ECO:0007669"/>
    <property type="project" value="TreeGrafter"/>
</dbReference>
<dbReference type="GeneTree" id="ENSGT00390000006988"/>
<keyword evidence="2" id="KW-1185">Reference proteome</keyword>
<dbReference type="Gene3D" id="3.40.220.10">
    <property type="entry name" value="Leucine Aminopeptidase, subunit E, domain 1"/>
    <property type="match status" value="1"/>
</dbReference>
<name>A0A3P8UEH5_AMPPE</name>
<dbReference type="PANTHER" id="PTHR12521">
    <property type="entry name" value="PROTEIN C6ORF130"/>
    <property type="match status" value="1"/>
</dbReference>
<protein>
    <submittedName>
        <fullName evidence="1">O-acyl-ADP-ribose deacylase 1</fullName>
    </submittedName>
</protein>
<evidence type="ECO:0000313" key="2">
    <source>
        <dbReference type="Proteomes" id="UP000265080"/>
    </source>
</evidence>
<dbReference type="InterPro" id="IPR050892">
    <property type="entry name" value="ADP-ribose_metab_enzymes"/>
</dbReference>
<accession>A0A3P8UEH5</accession>
<evidence type="ECO:0000313" key="1">
    <source>
        <dbReference type="Ensembl" id="ENSAPEP00000033963.1"/>
    </source>
</evidence>
<dbReference type="Proteomes" id="UP000265080">
    <property type="component" value="Chromosome 6"/>
</dbReference>